<dbReference type="Proteomes" id="UP000316714">
    <property type="component" value="Unassembled WGS sequence"/>
</dbReference>
<accession>A0A5C5V4M8</accession>
<keyword evidence="6" id="KW-1185">Reference proteome</keyword>
<keyword evidence="3" id="KW-0012">Acyltransferase</keyword>
<sequence length="246" mass="27635">MQGASASDYFDQPEQHLTDEQRRWLRPLGPVRSRLRRLFIAINRRLMRLLFRFTVRGLDRLPAEGPLVIAPNHTSSLDGAALFAALDNATLDKTRWAGRRGAVLRHAVRRFFNRLAKTVPIERKASALAAAAAVLERDENLVWFPEGTRTIDGRLQELKPGVGLLMVRLGVPVAPVWLEGAYYALRPHTLRLRLGSPIEVRIGRPLAAADLDLDGLDDEQQVNRCIEELRQRLEALRDGQESSDGA</sequence>
<organism evidence="5 6">
    <name type="scientific">Posidoniimonas corsicana</name>
    <dbReference type="NCBI Taxonomy" id="1938618"/>
    <lineage>
        <taxon>Bacteria</taxon>
        <taxon>Pseudomonadati</taxon>
        <taxon>Planctomycetota</taxon>
        <taxon>Planctomycetia</taxon>
        <taxon>Pirellulales</taxon>
        <taxon>Lacipirellulaceae</taxon>
        <taxon>Posidoniimonas</taxon>
    </lineage>
</organism>
<name>A0A5C5V4M8_9BACT</name>
<protein>
    <submittedName>
        <fullName evidence="5">Bifunctional protein Aas</fullName>
    </submittedName>
</protein>
<feature type="domain" description="Phospholipid/glycerol acyltransferase" evidence="4">
    <location>
        <begin position="67"/>
        <end position="181"/>
    </location>
</feature>
<keyword evidence="2" id="KW-0808">Transferase</keyword>
<comment type="pathway">
    <text evidence="1">Lipid metabolism.</text>
</comment>
<dbReference type="SUPFAM" id="SSF69593">
    <property type="entry name" value="Glycerol-3-phosphate (1)-acyltransferase"/>
    <property type="match status" value="1"/>
</dbReference>
<reference evidence="5 6" key="1">
    <citation type="submission" date="2019-02" db="EMBL/GenBank/DDBJ databases">
        <title>Deep-cultivation of Planctomycetes and their phenomic and genomic characterization uncovers novel biology.</title>
        <authorList>
            <person name="Wiegand S."/>
            <person name="Jogler M."/>
            <person name="Boedeker C."/>
            <person name="Pinto D."/>
            <person name="Vollmers J."/>
            <person name="Rivas-Marin E."/>
            <person name="Kohn T."/>
            <person name="Peeters S.H."/>
            <person name="Heuer A."/>
            <person name="Rast P."/>
            <person name="Oberbeckmann S."/>
            <person name="Bunk B."/>
            <person name="Jeske O."/>
            <person name="Meyerdierks A."/>
            <person name="Storesund J.E."/>
            <person name="Kallscheuer N."/>
            <person name="Luecker S."/>
            <person name="Lage O.M."/>
            <person name="Pohl T."/>
            <person name="Merkel B.J."/>
            <person name="Hornburger P."/>
            <person name="Mueller R.-W."/>
            <person name="Bruemmer F."/>
            <person name="Labrenz M."/>
            <person name="Spormann A.M."/>
            <person name="Op Den Camp H."/>
            <person name="Overmann J."/>
            <person name="Amann R."/>
            <person name="Jetten M.S.M."/>
            <person name="Mascher T."/>
            <person name="Medema M.H."/>
            <person name="Devos D.P."/>
            <person name="Kaster A.-K."/>
            <person name="Ovreas L."/>
            <person name="Rohde M."/>
            <person name="Galperin M.Y."/>
            <person name="Jogler C."/>
        </authorList>
    </citation>
    <scope>NUCLEOTIDE SEQUENCE [LARGE SCALE GENOMIC DNA]</scope>
    <source>
        <strain evidence="5 6">KOR34</strain>
    </source>
</reference>
<dbReference type="AlphaFoldDB" id="A0A5C5V4M8"/>
<dbReference type="OrthoDB" id="9803035at2"/>
<dbReference type="GO" id="GO:0003841">
    <property type="term" value="F:1-acylglycerol-3-phosphate O-acyltransferase activity"/>
    <property type="evidence" value="ECO:0007669"/>
    <property type="project" value="TreeGrafter"/>
</dbReference>
<proteinExistence type="predicted"/>
<comment type="caution">
    <text evidence="5">The sequence shown here is derived from an EMBL/GenBank/DDBJ whole genome shotgun (WGS) entry which is preliminary data.</text>
</comment>
<evidence type="ECO:0000313" key="5">
    <source>
        <dbReference type="EMBL" id="TWT33496.1"/>
    </source>
</evidence>
<dbReference type="PANTHER" id="PTHR10434">
    <property type="entry name" value="1-ACYL-SN-GLYCEROL-3-PHOSPHATE ACYLTRANSFERASE"/>
    <property type="match status" value="1"/>
</dbReference>
<evidence type="ECO:0000256" key="1">
    <source>
        <dbReference type="ARBA" id="ARBA00005189"/>
    </source>
</evidence>
<dbReference type="SMART" id="SM00563">
    <property type="entry name" value="PlsC"/>
    <property type="match status" value="1"/>
</dbReference>
<dbReference type="InterPro" id="IPR002123">
    <property type="entry name" value="Plipid/glycerol_acylTrfase"/>
</dbReference>
<dbReference type="GO" id="GO:0006654">
    <property type="term" value="P:phosphatidic acid biosynthetic process"/>
    <property type="evidence" value="ECO:0007669"/>
    <property type="project" value="TreeGrafter"/>
</dbReference>
<evidence type="ECO:0000259" key="4">
    <source>
        <dbReference type="SMART" id="SM00563"/>
    </source>
</evidence>
<dbReference type="CDD" id="cd07989">
    <property type="entry name" value="LPLAT_AGPAT-like"/>
    <property type="match status" value="1"/>
</dbReference>
<evidence type="ECO:0000313" key="6">
    <source>
        <dbReference type="Proteomes" id="UP000316714"/>
    </source>
</evidence>
<dbReference type="RefSeq" id="WP_146566177.1">
    <property type="nucleotide sequence ID" value="NZ_SIHJ01000002.1"/>
</dbReference>
<dbReference type="PANTHER" id="PTHR10434:SF11">
    <property type="entry name" value="1-ACYL-SN-GLYCEROL-3-PHOSPHATE ACYLTRANSFERASE"/>
    <property type="match status" value="1"/>
</dbReference>
<dbReference type="Pfam" id="PF01553">
    <property type="entry name" value="Acyltransferase"/>
    <property type="match status" value="1"/>
</dbReference>
<dbReference type="EMBL" id="SIHJ01000002">
    <property type="protein sequence ID" value="TWT33496.1"/>
    <property type="molecule type" value="Genomic_DNA"/>
</dbReference>
<evidence type="ECO:0000256" key="3">
    <source>
        <dbReference type="ARBA" id="ARBA00023315"/>
    </source>
</evidence>
<gene>
    <name evidence="5" type="primary">aas_2</name>
    <name evidence="5" type="ORF">KOR34_33280</name>
</gene>
<evidence type="ECO:0000256" key="2">
    <source>
        <dbReference type="ARBA" id="ARBA00022679"/>
    </source>
</evidence>